<accession>A0A9P7KAH5</accession>
<evidence type="ECO:0000256" key="9">
    <source>
        <dbReference type="SAM" id="SignalP"/>
    </source>
</evidence>
<evidence type="ECO:0000256" key="4">
    <source>
        <dbReference type="ARBA" id="ARBA00023277"/>
    </source>
</evidence>
<dbReference type="SUPFAM" id="SSF51445">
    <property type="entry name" value="(Trans)glycosidases"/>
    <property type="match status" value="1"/>
</dbReference>
<dbReference type="PROSITE" id="PS01095">
    <property type="entry name" value="GH18_1"/>
    <property type="match status" value="1"/>
</dbReference>
<reference evidence="11" key="1">
    <citation type="submission" date="2020-07" db="EMBL/GenBank/DDBJ databases">
        <authorList>
            <person name="Nieuwenhuis M."/>
            <person name="Van De Peppel L.J.J."/>
        </authorList>
    </citation>
    <scope>NUCLEOTIDE SEQUENCE</scope>
    <source>
        <strain evidence="11">AP01</strain>
        <tissue evidence="11">Mycelium</tissue>
    </source>
</reference>
<dbReference type="GO" id="GO:0000272">
    <property type="term" value="P:polysaccharide catabolic process"/>
    <property type="evidence" value="ECO:0007669"/>
    <property type="project" value="UniProtKB-KW"/>
</dbReference>
<comment type="catalytic activity">
    <reaction evidence="1">
        <text>Random endo-hydrolysis of N-acetyl-beta-D-glucosaminide (1-&gt;4)-beta-linkages in chitin and chitodextrins.</text>
        <dbReference type="EC" id="3.2.1.14"/>
    </reaction>
</comment>
<dbReference type="AlphaFoldDB" id="A0A9P7KAH5"/>
<comment type="similarity">
    <text evidence="8">Belongs to the glycosyl hydrolase 18 family.</text>
</comment>
<dbReference type="Gene3D" id="3.20.20.80">
    <property type="entry name" value="Glycosidases"/>
    <property type="match status" value="1"/>
</dbReference>
<dbReference type="InterPro" id="IPR001223">
    <property type="entry name" value="Glyco_hydro18_cat"/>
</dbReference>
<feature type="signal peptide" evidence="9">
    <location>
        <begin position="1"/>
        <end position="22"/>
    </location>
</feature>
<dbReference type="Proteomes" id="UP000775547">
    <property type="component" value="Unassembled WGS sequence"/>
</dbReference>
<dbReference type="PANTHER" id="PTHR46476:SF13">
    <property type="entry name" value="2, PUTATIVE, EXPRESSED-RELATED"/>
    <property type="match status" value="1"/>
</dbReference>
<organism evidence="11 12">
    <name type="scientific">Asterophora parasitica</name>
    <dbReference type="NCBI Taxonomy" id="117018"/>
    <lineage>
        <taxon>Eukaryota</taxon>
        <taxon>Fungi</taxon>
        <taxon>Dikarya</taxon>
        <taxon>Basidiomycota</taxon>
        <taxon>Agaricomycotina</taxon>
        <taxon>Agaricomycetes</taxon>
        <taxon>Agaricomycetidae</taxon>
        <taxon>Agaricales</taxon>
        <taxon>Tricholomatineae</taxon>
        <taxon>Lyophyllaceae</taxon>
        <taxon>Asterophora</taxon>
    </lineage>
</organism>
<evidence type="ECO:0000256" key="2">
    <source>
        <dbReference type="ARBA" id="ARBA00022801"/>
    </source>
</evidence>
<name>A0A9P7KAH5_9AGAR</name>
<dbReference type="InterPro" id="IPR001579">
    <property type="entry name" value="Glyco_hydro_18_chit_AS"/>
</dbReference>
<keyword evidence="12" id="KW-1185">Reference proteome</keyword>
<evidence type="ECO:0000313" key="11">
    <source>
        <dbReference type="EMBL" id="KAG5641910.1"/>
    </source>
</evidence>
<evidence type="ECO:0000256" key="3">
    <source>
        <dbReference type="ARBA" id="ARBA00023024"/>
    </source>
</evidence>
<evidence type="ECO:0000256" key="7">
    <source>
        <dbReference type="RuleBase" id="RU000489"/>
    </source>
</evidence>
<evidence type="ECO:0000256" key="5">
    <source>
        <dbReference type="ARBA" id="ARBA00023295"/>
    </source>
</evidence>
<dbReference type="OrthoDB" id="3012298at2759"/>
<dbReference type="GO" id="GO:0008843">
    <property type="term" value="F:endochitinase activity"/>
    <property type="evidence" value="ECO:0007669"/>
    <property type="project" value="UniProtKB-EC"/>
</dbReference>
<keyword evidence="3" id="KW-0146">Chitin degradation</keyword>
<evidence type="ECO:0000259" key="10">
    <source>
        <dbReference type="PROSITE" id="PS51910"/>
    </source>
</evidence>
<feature type="domain" description="GH18" evidence="10">
    <location>
        <begin position="42"/>
        <end position="294"/>
    </location>
</feature>
<comment type="caution">
    <text evidence="11">The sequence shown here is derived from an EMBL/GenBank/DDBJ whole genome shotgun (WGS) entry which is preliminary data.</text>
</comment>
<dbReference type="CDD" id="cd00598">
    <property type="entry name" value="GH18_chitinase-like"/>
    <property type="match status" value="1"/>
</dbReference>
<sequence>MVYLKNAFGLLAGLATLAGVSAAPVTNSTTADIVPRGTPRAPHFVVYTDSFTGTTGPPPVAQVKGYNVVALSFLLTQGAFDKATEWTQLSAAQRSSIKSHYAAAGIKLIVSAFGSTDAPTTNGADPIRTANTMAAWVKKYGLDGIDIDYEDFDAINAGNGKAEAWLASFTKQLRVHLPKGQYIISHAPVAPWFSPGRFGGGAYHKVHQTVGHLIDWYNVQFYNQNEYVTCSGLLTSSSSTWPESSVFQIAKNGVPLSKIVIGKPASPSGANNGYMSTSLLNSCVKQAKAKGWSK</sequence>
<dbReference type="PANTHER" id="PTHR46476">
    <property type="entry name" value="CHITINASE 2-LIKE"/>
    <property type="match status" value="1"/>
</dbReference>
<gene>
    <name evidence="11" type="ORF">DXG03_003977</name>
</gene>
<keyword evidence="4" id="KW-0119">Carbohydrate metabolism</keyword>
<feature type="chain" id="PRO_5040170779" description="GH18 domain-containing protein" evidence="9">
    <location>
        <begin position="23"/>
        <end position="294"/>
    </location>
</feature>
<evidence type="ECO:0000256" key="8">
    <source>
        <dbReference type="RuleBase" id="RU004453"/>
    </source>
</evidence>
<keyword evidence="9" id="KW-0732">Signal</keyword>
<keyword evidence="2 7" id="KW-0378">Hydrolase</keyword>
<evidence type="ECO:0000313" key="12">
    <source>
        <dbReference type="Proteomes" id="UP000775547"/>
    </source>
</evidence>
<reference evidence="11" key="2">
    <citation type="submission" date="2021-10" db="EMBL/GenBank/DDBJ databases">
        <title>Phylogenomics reveals ancestral predisposition of the termite-cultivated fungus Termitomyces towards a domesticated lifestyle.</title>
        <authorList>
            <person name="Auxier B."/>
            <person name="Grum-Grzhimaylo A."/>
            <person name="Cardenas M.E."/>
            <person name="Lodge J.D."/>
            <person name="Laessoe T."/>
            <person name="Pedersen O."/>
            <person name="Smith M.E."/>
            <person name="Kuyper T.W."/>
            <person name="Franco-Molano E.A."/>
            <person name="Baroni T.J."/>
            <person name="Aanen D.K."/>
        </authorList>
    </citation>
    <scope>NUCLEOTIDE SEQUENCE</scope>
    <source>
        <strain evidence="11">AP01</strain>
        <tissue evidence="11">Mycelium</tissue>
    </source>
</reference>
<evidence type="ECO:0000256" key="6">
    <source>
        <dbReference type="ARBA" id="ARBA00023326"/>
    </source>
</evidence>
<dbReference type="Pfam" id="PF00704">
    <property type="entry name" value="Glyco_hydro_18"/>
    <property type="match status" value="1"/>
</dbReference>
<dbReference type="PROSITE" id="PS51910">
    <property type="entry name" value="GH18_2"/>
    <property type="match status" value="1"/>
</dbReference>
<proteinExistence type="inferred from homology"/>
<protein>
    <recommendedName>
        <fullName evidence="10">GH18 domain-containing protein</fullName>
    </recommendedName>
</protein>
<dbReference type="EMBL" id="JABCKV010000235">
    <property type="protein sequence ID" value="KAG5641910.1"/>
    <property type="molecule type" value="Genomic_DNA"/>
</dbReference>
<dbReference type="GO" id="GO:0006032">
    <property type="term" value="P:chitin catabolic process"/>
    <property type="evidence" value="ECO:0007669"/>
    <property type="project" value="UniProtKB-KW"/>
</dbReference>
<keyword evidence="6" id="KW-0624">Polysaccharide degradation</keyword>
<evidence type="ECO:0000256" key="1">
    <source>
        <dbReference type="ARBA" id="ARBA00000822"/>
    </source>
</evidence>
<dbReference type="InterPro" id="IPR017853">
    <property type="entry name" value="GH"/>
</dbReference>
<keyword evidence="5 7" id="KW-0326">Glycosidase</keyword>